<dbReference type="EMBL" id="AWWV01013564">
    <property type="protein sequence ID" value="OMO61117.1"/>
    <property type="molecule type" value="Genomic_DNA"/>
</dbReference>
<reference evidence="1 2" key="1">
    <citation type="submission" date="2013-09" db="EMBL/GenBank/DDBJ databases">
        <title>Corchorus capsularis genome sequencing.</title>
        <authorList>
            <person name="Alam M."/>
            <person name="Haque M.S."/>
            <person name="Islam M.S."/>
            <person name="Emdad E.M."/>
            <person name="Islam M.M."/>
            <person name="Ahmed B."/>
            <person name="Halim A."/>
            <person name="Hossen Q.M.M."/>
            <person name="Hossain M.Z."/>
            <person name="Ahmed R."/>
            <person name="Khan M.M."/>
            <person name="Islam R."/>
            <person name="Rashid M.M."/>
            <person name="Khan S.A."/>
            <person name="Rahman M.S."/>
            <person name="Alam M."/>
        </authorList>
    </citation>
    <scope>NUCLEOTIDE SEQUENCE [LARGE SCALE GENOMIC DNA]</scope>
    <source>
        <strain evidence="2">cv. CVL-1</strain>
        <tissue evidence="1">Whole seedling</tissue>
    </source>
</reference>
<name>A0A1R3GSV2_COCAP</name>
<proteinExistence type="predicted"/>
<protein>
    <submittedName>
        <fullName evidence="1">Uncharacterized protein</fullName>
    </submittedName>
</protein>
<gene>
    <name evidence="1" type="ORF">CCACVL1_23734</name>
</gene>
<organism evidence="1 2">
    <name type="scientific">Corchorus capsularis</name>
    <name type="common">Jute</name>
    <dbReference type="NCBI Taxonomy" id="210143"/>
    <lineage>
        <taxon>Eukaryota</taxon>
        <taxon>Viridiplantae</taxon>
        <taxon>Streptophyta</taxon>
        <taxon>Embryophyta</taxon>
        <taxon>Tracheophyta</taxon>
        <taxon>Spermatophyta</taxon>
        <taxon>Magnoliopsida</taxon>
        <taxon>eudicotyledons</taxon>
        <taxon>Gunneridae</taxon>
        <taxon>Pentapetalae</taxon>
        <taxon>rosids</taxon>
        <taxon>malvids</taxon>
        <taxon>Malvales</taxon>
        <taxon>Malvaceae</taxon>
        <taxon>Grewioideae</taxon>
        <taxon>Apeibeae</taxon>
        <taxon>Corchorus</taxon>
    </lineage>
</organism>
<evidence type="ECO:0000313" key="1">
    <source>
        <dbReference type="EMBL" id="OMO61117.1"/>
    </source>
</evidence>
<dbReference type="Gramene" id="OMO61117">
    <property type="protein sequence ID" value="OMO61117"/>
    <property type="gene ID" value="CCACVL1_23734"/>
</dbReference>
<dbReference type="Proteomes" id="UP000188268">
    <property type="component" value="Unassembled WGS sequence"/>
</dbReference>
<keyword evidence="2" id="KW-1185">Reference proteome</keyword>
<comment type="caution">
    <text evidence="1">The sequence shown here is derived from an EMBL/GenBank/DDBJ whole genome shotgun (WGS) entry which is preliminary data.</text>
</comment>
<sequence length="45" mass="5302">MDRKTIKDYDLPSLEVEDIEADLKIPSEILDEESVEICQEDYDKK</sequence>
<dbReference type="AlphaFoldDB" id="A0A1R3GSV2"/>
<evidence type="ECO:0000313" key="2">
    <source>
        <dbReference type="Proteomes" id="UP000188268"/>
    </source>
</evidence>
<accession>A0A1R3GSV2</accession>